<feature type="domain" description="EF-hand" evidence="9">
    <location>
        <begin position="901"/>
        <end position="936"/>
    </location>
</feature>
<dbReference type="PROSITE" id="PS50222">
    <property type="entry name" value="EF_HAND_2"/>
    <property type="match status" value="2"/>
</dbReference>
<keyword evidence="2" id="KW-1003">Cell membrane</keyword>
<dbReference type="SUPFAM" id="SSF47473">
    <property type="entry name" value="EF-hand"/>
    <property type="match status" value="1"/>
</dbReference>
<keyword evidence="11" id="KW-1185">Reference proteome</keyword>
<reference evidence="10" key="1">
    <citation type="submission" date="2022-11" db="EMBL/GenBank/DDBJ databases">
        <authorList>
            <person name="Morgan W.R."/>
            <person name="Tartar A."/>
        </authorList>
    </citation>
    <scope>NUCLEOTIDE SEQUENCE</scope>
    <source>
        <strain evidence="10">ARSEF 373</strain>
    </source>
</reference>
<dbReference type="AlphaFoldDB" id="A0AAV2Z708"/>
<dbReference type="GO" id="GO:0005509">
    <property type="term" value="F:calcium ion binding"/>
    <property type="evidence" value="ECO:0007669"/>
    <property type="project" value="InterPro"/>
</dbReference>
<evidence type="ECO:0000313" key="10">
    <source>
        <dbReference type="EMBL" id="DBA01457.1"/>
    </source>
</evidence>
<evidence type="ECO:0000256" key="6">
    <source>
        <dbReference type="ARBA" id="ARBA00023136"/>
    </source>
</evidence>
<comment type="caution">
    <text evidence="10">The sequence shown here is derived from an EMBL/GenBank/DDBJ whole genome shotgun (WGS) entry which is preliminary data.</text>
</comment>
<feature type="transmembrane region" description="Helical" evidence="8">
    <location>
        <begin position="104"/>
        <end position="122"/>
    </location>
</feature>
<evidence type="ECO:0000313" key="11">
    <source>
        <dbReference type="Proteomes" id="UP001146120"/>
    </source>
</evidence>
<keyword evidence="3 8" id="KW-0812">Transmembrane</keyword>
<protein>
    <recommendedName>
        <fullName evidence="9">EF-hand domain-containing protein</fullName>
    </recommendedName>
</protein>
<dbReference type="EMBL" id="DAKRPA010000047">
    <property type="protein sequence ID" value="DBA01457.1"/>
    <property type="molecule type" value="Genomic_DNA"/>
</dbReference>
<dbReference type="InterPro" id="IPR002048">
    <property type="entry name" value="EF_hand_dom"/>
</dbReference>
<evidence type="ECO:0000256" key="2">
    <source>
        <dbReference type="ARBA" id="ARBA00022475"/>
    </source>
</evidence>
<evidence type="ECO:0000256" key="1">
    <source>
        <dbReference type="ARBA" id="ARBA00004651"/>
    </source>
</evidence>
<name>A0AAV2Z708_9STRA</name>
<evidence type="ECO:0000256" key="3">
    <source>
        <dbReference type="ARBA" id="ARBA00022692"/>
    </source>
</evidence>
<dbReference type="InterPro" id="IPR011992">
    <property type="entry name" value="EF-hand-dom_pair"/>
</dbReference>
<feature type="transmembrane region" description="Helical" evidence="8">
    <location>
        <begin position="134"/>
        <end position="155"/>
    </location>
</feature>
<dbReference type="PANTHER" id="PTHR30509:SF9">
    <property type="entry name" value="MULTIDRUG RESISTANCE PROTEIN MDTO"/>
    <property type="match status" value="1"/>
</dbReference>
<feature type="region of interest" description="Disordered" evidence="7">
    <location>
        <begin position="972"/>
        <end position="1026"/>
    </location>
</feature>
<dbReference type="Gene3D" id="1.10.238.10">
    <property type="entry name" value="EF-hand"/>
    <property type="match status" value="1"/>
</dbReference>
<organism evidence="10 11">
    <name type="scientific">Lagenidium giganteum</name>
    <dbReference type="NCBI Taxonomy" id="4803"/>
    <lineage>
        <taxon>Eukaryota</taxon>
        <taxon>Sar</taxon>
        <taxon>Stramenopiles</taxon>
        <taxon>Oomycota</taxon>
        <taxon>Peronosporomycetes</taxon>
        <taxon>Pythiales</taxon>
        <taxon>Pythiaceae</taxon>
    </lineage>
</organism>
<comment type="subcellular location">
    <subcellularLocation>
        <location evidence="1">Cell membrane</location>
        <topology evidence="1">Multi-pass membrane protein</topology>
    </subcellularLocation>
</comment>
<evidence type="ECO:0000256" key="5">
    <source>
        <dbReference type="ARBA" id="ARBA00022989"/>
    </source>
</evidence>
<feature type="transmembrane region" description="Helical" evidence="8">
    <location>
        <begin position="187"/>
        <end position="207"/>
    </location>
</feature>
<sequence length="1099" mass="124143">MGDLTVPLNGGRSLQSPLTTRVRKGTVGSEDYNETAAKLKIDMDTEKKGSYLRDKINPEFRFNAQIALRVAFGVLIASAIQTRDRDYDPNKKGHQKKWMFFPEWYFLGGLSYCAVAVIFSAGKNVGATIREVCQAFYGVGVALIYNCILFSAYSVPLIDPNAANPYEGYQNVTKTFSSTSYMVNPSTFYGILPWMMLFTVVILLLPIENNTKKFALGNNLYFTLTLINPNGKTRNDPYYSLHNIIKNLELYFLVGFLGSCISLFVMFVPYPIFAMRRLRDETTKAANDILDLLNLIVDSYCFKNKNVDHMNFLRLKLRRKFDAAAARHRRMNVLLEDVWWEQAFGFHWLLKFNRSIIKNYVTLVGSLISDLRSLNNAMQLEKYENLHFMYMKVLQREIYVTQMKSGELLNEISKEVHNSVTELNLQSLQALERQMEHTLHRYRTTQNRILRTQKVTHKDVEGNVPLNLFLFSMNSFCSTLINFQESFNKKKHDVGIRARSFLKDSIKSFFVCHKYDSLRYMSAFKVSMAIFAGIFLAVYVYAYSNTTPASVAYVMGNHIGGSFSVTVNRVGGVVAGSVVPSVFQFFIAQVCEPQFMNIFLSNAALFFWVATSMYVRFSGGYGSYAGLVSAFISAGILLRQSDICYPGGGSETITGIAISSYSSLAQTSVGILLFIVVELAMCPKSATSLLRSNIQETLKLLQRCFTVLFGHHLSTTDVLDEETLEELREILQKKVPAMLVEQQKLLTEANAEPMLWRPAFSYQKYESVLESSHRLLNNNNLLFKLVKWFNYRVEQNKVDLTATVDIREGGDSDSNVMTTNKKWRNASEQFNSAVGDTFDTLRMLFSEGFLYSDPEQTAIFMQMKEAFRLADKDCSGEIDADEVAVMLESIFAQSGGVKEEEIHKYVEEFMEAVDTDRSGKVSFEEFMDALENGLKLEVEVYHRRKPKASLPALQRQATMMRGNSVRGALASIQEGRESRSASAADSQPPTAAGGSSPPNQGNGRVQSQFSRSSMTPKKDPRGVGAFSPMCREHDVLNVEDFTLGDIADQMRSAYVEWLLEDKRFERVTMEELLLLNCLVSGAEGVARNLTSMEEIVVSS</sequence>
<dbReference type="GO" id="GO:0005886">
    <property type="term" value="C:plasma membrane"/>
    <property type="evidence" value="ECO:0007669"/>
    <property type="project" value="UniProtKB-SubCell"/>
</dbReference>
<feature type="transmembrane region" description="Helical" evidence="8">
    <location>
        <begin position="621"/>
        <end position="638"/>
    </location>
</feature>
<dbReference type="CDD" id="cd00051">
    <property type="entry name" value="EFh"/>
    <property type="match status" value="1"/>
</dbReference>
<feature type="transmembrane region" description="Helical" evidence="8">
    <location>
        <begin position="251"/>
        <end position="273"/>
    </location>
</feature>
<evidence type="ECO:0000259" key="9">
    <source>
        <dbReference type="PROSITE" id="PS50222"/>
    </source>
</evidence>
<feature type="transmembrane region" description="Helical" evidence="8">
    <location>
        <begin position="658"/>
        <end position="681"/>
    </location>
</feature>
<evidence type="ECO:0000256" key="8">
    <source>
        <dbReference type="SAM" id="Phobius"/>
    </source>
</evidence>
<feature type="transmembrane region" description="Helical" evidence="8">
    <location>
        <begin position="595"/>
        <end position="615"/>
    </location>
</feature>
<dbReference type="Proteomes" id="UP001146120">
    <property type="component" value="Unassembled WGS sequence"/>
</dbReference>
<dbReference type="InterPro" id="IPR018247">
    <property type="entry name" value="EF_Hand_1_Ca_BS"/>
</dbReference>
<feature type="transmembrane region" description="Helical" evidence="8">
    <location>
        <begin position="523"/>
        <end position="543"/>
    </location>
</feature>
<dbReference type="Pfam" id="PF13499">
    <property type="entry name" value="EF-hand_7"/>
    <property type="match status" value="1"/>
</dbReference>
<keyword evidence="5 8" id="KW-1133">Transmembrane helix</keyword>
<feature type="compositionally biased region" description="Polar residues" evidence="7">
    <location>
        <begin position="996"/>
        <end position="1015"/>
    </location>
</feature>
<accession>A0AAV2Z708</accession>
<evidence type="ECO:0000256" key="4">
    <source>
        <dbReference type="ARBA" id="ARBA00022837"/>
    </source>
</evidence>
<dbReference type="PANTHER" id="PTHR30509">
    <property type="entry name" value="P-HYDROXYBENZOIC ACID EFFLUX PUMP SUBUNIT-RELATED"/>
    <property type="match status" value="1"/>
</dbReference>
<feature type="domain" description="EF-hand" evidence="9">
    <location>
        <begin position="858"/>
        <end position="893"/>
    </location>
</feature>
<feature type="compositionally biased region" description="Polar residues" evidence="7">
    <location>
        <begin position="980"/>
        <end position="989"/>
    </location>
</feature>
<gene>
    <name evidence="10" type="ORF">N0F65_005576</name>
</gene>
<evidence type="ECO:0000256" key="7">
    <source>
        <dbReference type="SAM" id="MobiDB-lite"/>
    </source>
</evidence>
<feature type="transmembrane region" description="Helical" evidence="8">
    <location>
        <begin position="563"/>
        <end position="583"/>
    </location>
</feature>
<proteinExistence type="predicted"/>
<dbReference type="SMART" id="SM00054">
    <property type="entry name" value="EFh"/>
    <property type="match status" value="2"/>
</dbReference>
<keyword evidence="4" id="KW-0106">Calcium</keyword>
<keyword evidence="6 8" id="KW-0472">Membrane</keyword>
<dbReference type="PROSITE" id="PS00018">
    <property type="entry name" value="EF_HAND_1"/>
    <property type="match status" value="2"/>
</dbReference>
<reference evidence="10" key="2">
    <citation type="journal article" date="2023" name="Microbiol Resour">
        <title>Decontamination and Annotation of the Draft Genome Sequence of the Oomycete Lagenidium giganteum ARSEF 373.</title>
        <authorList>
            <person name="Morgan W.R."/>
            <person name="Tartar A."/>
        </authorList>
    </citation>
    <scope>NUCLEOTIDE SEQUENCE</scope>
    <source>
        <strain evidence="10">ARSEF 373</strain>
    </source>
</reference>
<feature type="transmembrane region" description="Helical" evidence="8">
    <location>
        <begin position="214"/>
        <end position="231"/>
    </location>
</feature>